<feature type="region of interest" description="Disordered" evidence="1">
    <location>
        <begin position="1"/>
        <end position="83"/>
    </location>
</feature>
<dbReference type="Proteomes" id="UP000823388">
    <property type="component" value="Chromosome 6N"/>
</dbReference>
<dbReference type="EMBL" id="CM029048">
    <property type="protein sequence ID" value="KAG2577340.1"/>
    <property type="molecule type" value="Genomic_DNA"/>
</dbReference>
<proteinExistence type="predicted"/>
<protein>
    <submittedName>
        <fullName evidence="2">Uncharacterized protein</fullName>
    </submittedName>
</protein>
<feature type="compositionally biased region" description="Polar residues" evidence="1">
    <location>
        <begin position="1"/>
        <end position="21"/>
    </location>
</feature>
<dbReference type="AlphaFoldDB" id="A0A8T0QW94"/>
<feature type="region of interest" description="Disordered" evidence="1">
    <location>
        <begin position="95"/>
        <end position="115"/>
    </location>
</feature>
<evidence type="ECO:0000256" key="1">
    <source>
        <dbReference type="SAM" id="MobiDB-lite"/>
    </source>
</evidence>
<comment type="caution">
    <text evidence="2">The sequence shown here is derived from an EMBL/GenBank/DDBJ whole genome shotgun (WGS) entry which is preliminary data.</text>
</comment>
<evidence type="ECO:0000313" key="3">
    <source>
        <dbReference type="Proteomes" id="UP000823388"/>
    </source>
</evidence>
<name>A0A8T0QW94_PANVG</name>
<evidence type="ECO:0000313" key="2">
    <source>
        <dbReference type="EMBL" id="KAG2577340.1"/>
    </source>
</evidence>
<accession>A0A8T0QW94</accession>
<sequence length="140" mass="14998">MPTGGLQPTSQEQSEQRNSPRSAWRTKIHSTAPPSPATNRRNKIHPASPPLPATSGRKPDRRGRSSAAIRTRTGATAPLLRQNLDLDTTISSLYTSAPRFRGPPLSPTPDRPPERRGVGGIAAGSLLRLGVALFSPLYCS</sequence>
<gene>
    <name evidence="2" type="ORF">PVAP13_6NG094203</name>
</gene>
<keyword evidence="3" id="KW-1185">Reference proteome</keyword>
<organism evidence="2 3">
    <name type="scientific">Panicum virgatum</name>
    <name type="common">Blackwell switchgrass</name>
    <dbReference type="NCBI Taxonomy" id="38727"/>
    <lineage>
        <taxon>Eukaryota</taxon>
        <taxon>Viridiplantae</taxon>
        <taxon>Streptophyta</taxon>
        <taxon>Embryophyta</taxon>
        <taxon>Tracheophyta</taxon>
        <taxon>Spermatophyta</taxon>
        <taxon>Magnoliopsida</taxon>
        <taxon>Liliopsida</taxon>
        <taxon>Poales</taxon>
        <taxon>Poaceae</taxon>
        <taxon>PACMAD clade</taxon>
        <taxon>Panicoideae</taxon>
        <taxon>Panicodae</taxon>
        <taxon>Paniceae</taxon>
        <taxon>Panicinae</taxon>
        <taxon>Panicum</taxon>
        <taxon>Panicum sect. Hiantes</taxon>
    </lineage>
</organism>
<reference evidence="2" key="1">
    <citation type="submission" date="2020-05" db="EMBL/GenBank/DDBJ databases">
        <title>WGS assembly of Panicum virgatum.</title>
        <authorList>
            <person name="Lovell J.T."/>
            <person name="Jenkins J."/>
            <person name="Shu S."/>
            <person name="Juenger T.E."/>
            <person name="Schmutz J."/>
        </authorList>
    </citation>
    <scope>NUCLEOTIDE SEQUENCE</scope>
    <source>
        <strain evidence="2">AP13</strain>
    </source>
</reference>